<organism evidence="1 2">
    <name type="scientific">Tengunoibacter tsumagoiensis</name>
    <dbReference type="NCBI Taxonomy" id="2014871"/>
    <lineage>
        <taxon>Bacteria</taxon>
        <taxon>Bacillati</taxon>
        <taxon>Chloroflexota</taxon>
        <taxon>Ktedonobacteria</taxon>
        <taxon>Ktedonobacterales</taxon>
        <taxon>Dictyobacteraceae</taxon>
        <taxon>Tengunoibacter</taxon>
    </lineage>
</organism>
<dbReference type="GO" id="GO:0016757">
    <property type="term" value="F:glycosyltransferase activity"/>
    <property type="evidence" value="ECO:0007669"/>
    <property type="project" value="TreeGrafter"/>
</dbReference>
<dbReference type="CDD" id="cd03801">
    <property type="entry name" value="GT4_PimA-like"/>
    <property type="match status" value="1"/>
</dbReference>
<protein>
    <submittedName>
        <fullName evidence="1">Glycosyl transferase family 1</fullName>
    </submittedName>
</protein>
<dbReference type="Pfam" id="PF13692">
    <property type="entry name" value="Glyco_trans_1_4"/>
    <property type="match status" value="1"/>
</dbReference>
<gene>
    <name evidence="1" type="ORF">KTT_57830</name>
</gene>
<dbReference type="PANTHER" id="PTHR12526:SF600">
    <property type="entry name" value="GLYCOSYL TRANSFERASE GROUP 1"/>
    <property type="match status" value="1"/>
</dbReference>
<name>A0A402A9R8_9CHLR</name>
<accession>A0A402A9R8</accession>
<dbReference type="OrthoDB" id="9807209at2"/>
<dbReference type="Proteomes" id="UP000287352">
    <property type="component" value="Unassembled WGS sequence"/>
</dbReference>
<comment type="caution">
    <text evidence="1">The sequence shown here is derived from an EMBL/GenBank/DDBJ whole genome shotgun (WGS) entry which is preliminary data.</text>
</comment>
<dbReference type="AlphaFoldDB" id="A0A402A9R8"/>
<dbReference type="Gene3D" id="3.40.50.2000">
    <property type="entry name" value="Glycogen Phosphorylase B"/>
    <property type="match status" value="2"/>
</dbReference>
<keyword evidence="2" id="KW-1185">Reference proteome</keyword>
<keyword evidence="1" id="KW-0808">Transferase</keyword>
<proteinExistence type="predicted"/>
<dbReference type="PANTHER" id="PTHR12526">
    <property type="entry name" value="GLYCOSYLTRANSFERASE"/>
    <property type="match status" value="1"/>
</dbReference>
<evidence type="ECO:0000313" key="1">
    <source>
        <dbReference type="EMBL" id="GCE15924.1"/>
    </source>
</evidence>
<evidence type="ECO:0000313" key="2">
    <source>
        <dbReference type="Proteomes" id="UP000287352"/>
    </source>
</evidence>
<dbReference type="SUPFAM" id="SSF53756">
    <property type="entry name" value="UDP-Glycosyltransferase/glycogen phosphorylase"/>
    <property type="match status" value="1"/>
</dbReference>
<dbReference type="RefSeq" id="WP_126583325.1">
    <property type="nucleotide sequence ID" value="NZ_BIFR01000002.1"/>
</dbReference>
<sequence>MRILFVAPYPLSDVRSRSYGFASQLVKHHQVTILVLCSTRQEKRDAQRLRDKGFTVIVVPDQRIWKFFRVLFALFSTLPLQVAYDAAPGFRAAITQELSKGYDLLHVEFIRSIGALPEQNAIPIVWDAVDCVSHLYRLGSSFKPTLLLRLLGNLEWRRTQWYEYQCMQRFQHILVTAERERQAFLQLAQRYSPQTERSSAPARITVLPQGLAHATMQPYYGPRWPETLVFSGKMSFHANIAGAQFLVKQIMPLIWQYRPSVRLVIAGSSPPFSIQRLSYHPQIEVTGYVPDLSLYIKQAWIAVCPLPYAVGLQHKILEAMALGTPIVTSSTVAAGLQAIPGEDLFVADDPADIVSQIIRLLDEKEVWEKLSLNGARYVATHHNWDLLVERLTATYIQAISESRQTG</sequence>
<dbReference type="EMBL" id="BIFR01000002">
    <property type="protein sequence ID" value="GCE15924.1"/>
    <property type="molecule type" value="Genomic_DNA"/>
</dbReference>
<reference evidence="2" key="1">
    <citation type="submission" date="2018-12" db="EMBL/GenBank/DDBJ databases">
        <title>Tengunoibacter tsumagoiensis gen. nov., sp. nov., Dictyobacter kobayashii sp. nov., D. alpinus sp. nov., and D. joshuensis sp. nov. and description of Dictyobacteraceae fam. nov. within the order Ktedonobacterales isolated from Tengu-no-mugimeshi.</title>
        <authorList>
            <person name="Wang C.M."/>
            <person name="Zheng Y."/>
            <person name="Sakai Y."/>
            <person name="Toyoda A."/>
            <person name="Minakuchi Y."/>
            <person name="Abe K."/>
            <person name="Yokota A."/>
            <person name="Yabe S."/>
        </authorList>
    </citation>
    <scope>NUCLEOTIDE SEQUENCE [LARGE SCALE GENOMIC DNA]</scope>
    <source>
        <strain evidence="2">Uno3</strain>
    </source>
</reference>